<organism evidence="1">
    <name type="scientific">Pandoravirus quercus</name>
    <dbReference type="NCBI Taxonomy" id="2107709"/>
    <lineage>
        <taxon>Viruses</taxon>
        <taxon>Pandoravirus</taxon>
    </lineage>
</organism>
<gene>
    <name evidence="1" type="ORF">pqer_cds_825</name>
</gene>
<dbReference type="GeneID" id="36843516"/>
<dbReference type="RefSeq" id="YP_009483516.1">
    <property type="nucleotide sequence ID" value="NC_037667.1"/>
</dbReference>
<dbReference type="Proteomes" id="UP000248852">
    <property type="component" value="Segment"/>
</dbReference>
<dbReference type="InterPro" id="IPR036770">
    <property type="entry name" value="Ankyrin_rpt-contain_sf"/>
</dbReference>
<dbReference type="PANTHER" id="PTHR46586:SF3">
    <property type="entry name" value="ANKYRIN REPEAT-CONTAINING PROTEIN"/>
    <property type="match status" value="1"/>
</dbReference>
<dbReference type="PANTHER" id="PTHR46586">
    <property type="entry name" value="ANKYRIN REPEAT-CONTAINING PROTEIN"/>
    <property type="match status" value="1"/>
</dbReference>
<protein>
    <recommendedName>
        <fullName evidence="2">Ankyrin repeat domain containing protein</fullName>
    </recommendedName>
</protein>
<dbReference type="SUPFAM" id="SSF81383">
    <property type="entry name" value="F-box domain"/>
    <property type="match status" value="1"/>
</dbReference>
<evidence type="ECO:0008006" key="2">
    <source>
        <dbReference type="Google" id="ProtNLM"/>
    </source>
</evidence>
<evidence type="ECO:0000313" key="1">
    <source>
        <dbReference type="EMBL" id="AVK75247.1"/>
    </source>
</evidence>
<dbReference type="Gene3D" id="1.25.40.20">
    <property type="entry name" value="Ankyrin repeat-containing domain"/>
    <property type="match status" value="1"/>
</dbReference>
<dbReference type="KEGG" id="vg:36843516"/>
<proteinExistence type="predicted"/>
<dbReference type="EMBL" id="MG011689">
    <property type="protein sequence ID" value="AVK75247.1"/>
    <property type="molecule type" value="Genomic_DNA"/>
</dbReference>
<dbReference type="InterPro" id="IPR036047">
    <property type="entry name" value="F-box-like_dom_sf"/>
</dbReference>
<sequence>MATWTTLPVEMRAAVLAHIDDARDFVACMLASRLFYEAATDTQRRMWRYTPDQREPPNVFDTDEPVEVMAAVWNRWARRLCVDHGTIMLGPAQRGRVDALVFACAITGIPDGDKPAGVCLCPLYMRDLGYACECDNLCERQETRRQAVEYAAVEAAKHGHVEAALYLVDIHNRLGGLLSDVLCAAARAGRMDVIEAIVARYNVDAPTFTHVAESAVTASRPDVMFWLHDRGLLTDAAAGLVAEQLVRTAAGDGHLSALARAWTLLPPHSARRDAALWARALIRASQGGRTDVLAWLLGDVRRLEGGNINDAPDVMKRALCDAIACGHVDAVSFLCAQGVSLGSSQLAGALKHMIKWRGGAHNVAPMCERLAQSGLLGNGLFLAEVACRTDHAGLLAFATDRFGPHLAAEARRYLCLYSSPRVSAWLDEHFFCPGAPLPVGRCYG</sequence>
<dbReference type="SUPFAM" id="SSF48403">
    <property type="entry name" value="Ankyrin repeat"/>
    <property type="match status" value="1"/>
</dbReference>
<reference evidence="1" key="1">
    <citation type="journal article" date="2018" name="Nat. Commun.">
        <title>Diversity and evolution of the emerging Pandoraviridae family.</title>
        <authorList>
            <person name="Legendre M."/>
            <person name="Fabre E."/>
            <person name="Poirot O."/>
            <person name="Jeudy S."/>
            <person name="Lartigue A."/>
            <person name="Alempic J.M."/>
            <person name="Beucher L."/>
            <person name="Philippe N."/>
            <person name="Bertaux L."/>
            <person name="Christo-Foroux E."/>
            <person name="Labadie K."/>
            <person name="Coute Y."/>
            <person name="Abergel C."/>
            <person name="Claverie J.M."/>
        </authorList>
    </citation>
    <scope>NUCLEOTIDE SEQUENCE [LARGE SCALE GENOMIC DNA]</scope>
    <source>
        <strain evidence="1">Quercus</strain>
    </source>
</reference>
<accession>A0A2U7U9X5</accession>
<dbReference type="InterPro" id="IPR052050">
    <property type="entry name" value="SecEffector_AnkRepeat"/>
</dbReference>
<name>A0A2U7U9X5_9VIRU</name>